<dbReference type="EMBL" id="AEVD01000004">
    <property type="protein sequence ID" value="EFX37201.1"/>
    <property type="molecule type" value="Genomic_DNA"/>
</dbReference>
<dbReference type="Gene3D" id="3.30.300.70">
    <property type="entry name" value="RimP-like superfamily, N-terminal"/>
    <property type="match status" value="1"/>
</dbReference>
<dbReference type="GO" id="GO:0000028">
    <property type="term" value="P:ribosomal small subunit assembly"/>
    <property type="evidence" value="ECO:0007669"/>
    <property type="project" value="TreeGrafter"/>
</dbReference>
<comment type="caution">
    <text evidence="6">The sequence shown here is derived from an EMBL/GenBank/DDBJ whole genome shotgun (WGS) entry which is preliminary data.</text>
</comment>
<dbReference type="NCBIfam" id="NF000928">
    <property type="entry name" value="PRK00092.1-2"/>
    <property type="match status" value="1"/>
</dbReference>
<evidence type="ECO:0000256" key="2">
    <source>
        <dbReference type="ARBA" id="ARBA00022517"/>
    </source>
</evidence>
<accession>E8JZ46</accession>
<evidence type="ECO:0000256" key="3">
    <source>
        <dbReference type="HAMAP-Rule" id="MF_01077"/>
    </source>
</evidence>
<dbReference type="PANTHER" id="PTHR33867">
    <property type="entry name" value="RIBOSOME MATURATION FACTOR RIMP"/>
    <property type="match status" value="1"/>
</dbReference>
<dbReference type="InterPro" id="IPR028989">
    <property type="entry name" value="RimP_N"/>
</dbReference>
<dbReference type="SUPFAM" id="SSF75420">
    <property type="entry name" value="YhbC-like, N-terminal domain"/>
    <property type="match status" value="1"/>
</dbReference>
<dbReference type="Proteomes" id="UP000002815">
    <property type="component" value="Unassembled WGS sequence"/>
</dbReference>
<protein>
    <recommendedName>
        <fullName evidence="3">Ribosome maturation factor RimP</fullName>
    </recommendedName>
</protein>
<comment type="function">
    <text evidence="3">Required for maturation of 30S ribosomal subunits.</text>
</comment>
<dbReference type="Pfam" id="PF02576">
    <property type="entry name" value="RimP_N"/>
    <property type="match status" value="1"/>
</dbReference>
<gene>
    <name evidence="3" type="primary">rimP</name>
    <name evidence="6" type="ORF">HMPREF9423_0185</name>
</gene>
<dbReference type="PANTHER" id="PTHR33867:SF1">
    <property type="entry name" value="RIBOSOME MATURATION FACTOR RIMP"/>
    <property type="match status" value="1"/>
</dbReference>
<dbReference type="HOGENOM" id="CLU_070525_2_0_9"/>
<dbReference type="GO" id="GO:0005829">
    <property type="term" value="C:cytosol"/>
    <property type="evidence" value="ECO:0007669"/>
    <property type="project" value="TreeGrafter"/>
</dbReference>
<dbReference type="SUPFAM" id="SSF74942">
    <property type="entry name" value="YhbC-like, C-terminal domain"/>
    <property type="match status" value="1"/>
</dbReference>
<dbReference type="InterPro" id="IPR028998">
    <property type="entry name" value="RimP_C"/>
</dbReference>
<dbReference type="InterPro" id="IPR035956">
    <property type="entry name" value="RimP_N_sf"/>
</dbReference>
<evidence type="ECO:0000259" key="4">
    <source>
        <dbReference type="Pfam" id="PF02576"/>
    </source>
</evidence>
<dbReference type="eggNOG" id="COG0779">
    <property type="taxonomic scope" value="Bacteria"/>
</dbReference>
<reference evidence="6 7" key="1">
    <citation type="submission" date="2010-12" db="EMBL/GenBank/DDBJ databases">
        <authorList>
            <person name="Muzny D."/>
            <person name="Qin X."/>
            <person name="Deng J."/>
            <person name="Jiang H."/>
            <person name="Liu Y."/>
            <person name="Qu J."/>
            <person name="Song X.-Z."/>
            <person name="Zhang L."/>
            <person name="Thornton R."/>
            <person name="Coyle M."/>
            <person name="Francisco L."/>
            <person name="Jackson L."/>
            <person name="Javaid M."/>
            <person name="Korchina V."/>
            <person name="Kovar C."/>
            <person name="Mata R."/>
            <person name="Mathew T."/>
            <person name="Ngo R."/>
            <person name="Nguyen L."/>
            <person name="Nguyen N."/>
            <person name="Okwuonu G."/>
            <person name="Ongeri F."/>
            <person name="Pham C."/>
            <person name="Simmons D."/>
            <person name="Wilczek-Boney K."/>
            <person name="Hale W."/>
            <person name="Jakkamsetti A."/>
            <person name="Pham P."/>
            <person name="Ruth R."/>
            <person name="San Lucas F."/>
            <person name="Warren J."/>
            <person name="Zhang J."/>
            <person name="Zhao Z."/>
            <person name="Zhou C."/>
            <person name="Zhu D."/>
            <person name="Lee S."/>
            <person name="Bess C."/>
            <person name="Blankenburg K."/>
            <person name="Forbes L."/>
            <person name="Fu Q."/>
            <person name="Gubbala S."/>
            <person name="Hirani K."/>
            <person name="Jayaseelan J.C."/>
            <person name="Lara F."/>
            <person name="Munidasa M."/>
            <person name="Palculict T."/>
            <person name="Patil S."/>
            <person name="Pu L.-L."/>
            <person name="Saada N."/>
            <person name="Tang L."/>
            <person name="Weissenberger G."/>
            <person name="Zhu Y."/>
            <person name="Hemphill L."/>
            <person name="Shang Y."/>
            <person name="Youmans B."/>
            <person name="Ayvaz T."/>
            <person name="Ross M."/>
            <person name="Santibanez J."/>
            <person name="Aqrawi P."/>
            <person name="Gross S."/>
            <person name="Joshi V."/>
            <person name="Fowler G."/>
            <person name="Nazareth L."/>
            <person name="Reid J."/>
            <person name="Worley K."/>
            <person name="Petrosino J."/>
            <person name="Highlander S."/>
            <person name="Gibbs R."/>
        </authorList>
    </citation>
    <scope>NUCLEOTIDE SEQUENCE [LARGE SCALE GENOMIC DNA]</scope>
    <source>
        <strain evidence="6 7">ATCC 700779</strain>
    </source>
</reference>
<dbReference type="Pfam" id="PF17384">
    <property type="entry name" value="DUF150_C"/>
    <property type="match status" value="1"/>
</dbReference>
<proteinExistence type="inferred from homology"/>
<dbReference type="Gene3D" id="2.30.30.180">
    <property type="entry name" value="Ribosome maturation factor RimP, C-terminal domain"/>
    <property type="match status" value="1"/>
</dbReference>
<dbReference type="CDD" id="cd01734">
    <property type="entry name" value="YlxS_C"/>
    <property type="match status" value="1"/>
</dbReference>
<sequence>MCYTNNKNIRKRGGEISSPLAYEEVDAIATIVELVREVVEPVIEAPFELVDIEYGKIGSDMILSIFVDKPEGITLNDTADLTEIISPVLDTIKPDPFPEQYFLEITSPGLERPLKTKEAVAGAVGKYIHVGLYQAIDKQKVFEGTLLSFEEDELTMEYMDKTRKKTVRIPYNLVSKARLAVKL</sequence>
<dbReference type="InterPro" id="IPR036847">
    <property type="entry name" value="RimP_C_sf"/>
</dbReference>
<dbReference type="InterPro" id="IPR003728">
    <property type="entry name" value="Ribosome_maturation_RimP"/>
</dbReference>
<comment type="similarity">
    <text evidence="3">Belongs to the RimP family.</text>
</comment>
<dbReference type="HAMAP" id="MF_01077">
    <property type="entry name" value="RimP"/>
    <property type="match status" value="1"/>
</dbReference>
<dbReference type="AlphaFoldDB" id="E8JZ46"/>
<evidence type="ECO:0000313" key="7">
    <source>
        <dbReference type="Proteomes" id="UP000002815"/>
    </source>
</evidence>
<keyword evidence="7" id="KW-1185">Reference proteome</keyword>
<organism evidence="6 7">
    <name type="scientific">Streptococcus infantis ATCC 700779</name>
    <dbReference type="NCBI Taxonomy" id="889204"/>
    <lineage>
        <taxon>Bacteria</taxon>
        <taxon>Bacillati</taxon>
        <taxon>Bacillota</taxon>
        <taxon>Bacilli</taxon>
        <taxon>Lactobacillales</taxon>
        <taxon>Streptococcaceae</taxon>
        <taxon>Streptococcus</taxon>
    </lineage>
</organism>
<evidence type="ECO:0000259" key="5">
    <source>
        <dbReference type="Pfam" id="PF17384"/>
    </source>
</evidence>
<comment type="subcellular location">
    <subcellularLocation>
        <location evidence="3">Cytoplasm</location>
    </subcellularLocation>
</comment>
<keyword evidence="1 3" id="KW-0963">Cytoplasm</keyword>
<dbReference type="GO" id="GO:0006412">
    <property type="term" value="P:translation"/>
    <property type="evidence" value="ECO:0007669"/>
    <property type="project" value="TreeGrafter"/>
</dbReference>
<evidence type="ECO:0000313" key="6">
    <source>
        <dbReference type="EMBL" id="EFX37201.1"/>
    </source>
</evidence>
<keyword evidence="2 3" id="KW-0690">Ribosome biogenesis</keyword>
<feature type="domain" description="Ribosome maturation factor RimP C-terminal" evidence="5">
    <location>
        <begin position="115"/>
        <end position="182"/>
    </location>
</feature>
<feature type="domain" description="Ribosome maturation factor RimP N-terminal" evidence="4">
    <location>
        <begin position="39"/>
        <end position="111"/>
    </location>
</feature>
<name>E8JZ46_9STRE</name>
<evidence type="ECO:0000256" key="1">
    <source>
        <dbReference type="ARBA" id="ARBA00022490"/>
    </source>
</evidence>